<comment type="function">
    <text evidence="17">Catalyzes quinol oxidation with the concomitant reduction of oxygen to water. Subunit II transfers the electrons from a quinol to the binuclear center of the catalytic subunit I.</text>
</comment>
<dbReference type="PROSITE" id="PS50857">
    <property type="entry name" value="COX2_CUA"/>
    <property type="match status" value="1"/>
</dbReference>
<dbReference type="EMBL" id="QJKK01000015">
    <property type="protein sequence ID" value="RAL21387.1"/>
    <property type="molecule type" value="Genomic_DNA"/>
</dbReference>
<evidence type="ECO:0000256" key="16">
    <source>
        <dbReference type="ARBA" id="ARBA00024688"/>
    </source>
</evidence>
<dbReference type="InterPro" id="IPR011759">
    <property type="entry name" value="Cyt_c_oxidase_su2_TM_dom"/>
</dbReference>
<dbReference type="GO" id="GO:0009486">
    <property type="term" value="F:cytochrome bo3 ubiquinol oxidase activity"/>
    <property type="evidence" value="ECO:0007669"/>
    <property type="project" value="InterPro"/>
</dbReference>
<sequence>MVLKTFYLLILILFRKGDRSVARGHLKKVLSLVGLIFLLAGCSQVKTGVLNPQGPVAQKQYDLIIWSVALMSIIFVAVVGIFVFVLVKYRERPDNLDYEPPEQEGSRWLEIIWTVIPVIIVIALAIPTTKTTFELERSPSPEQKPMKIEVTSVDWKWIFRYPEQGIETVNYIKIPANVPIDFELNAVGAMNSFWVPELGGQEYTMPGMTMHLWLEADKPGTYLGRSSNFSGKGFTHMTFRVISQEKEDFNKWISHVKKTAPEQTESDYLKLMKPGNVPEMTYSSYPAVFIKEYEKQQGGEKHHHHH</sequence>
<name>A0A364K128_9BACL</name>
<dbReference type="Pfam" id="PF02790">
    <property type="entry name" value="COX2_TM"/>
    <property type="match status" value="1"/>
</dbReference>
<comment type="similarity">
    <text evidence="3 17 18">Belongs to the cytochrome c oxidase subunit 2 family.</text>
</comment>
<dbReference type="NCBIfam" id="TIGR01432">
    <property type="entry name" value="QOXA"/>
    <property type="match status" value="1"/>
</dbReference>
<organism evidence="22 23">
    <name type="scientific">Thermoflavimicrobium daqui</name>
    <dbReference type="NCBI Taxonomy" id="2137476"/>
    <lineage>
        <taxon>Bacteria</taxon>
        <taxon>Bacillati</taxon>
        <taxon>Bacillota</taxon>
        <taxon>Bacilli</taxon>
        <taxon>Bacillales</taxon>
        <taxon>Thermoactinomycetaceae</taxon>
        <taxon>Thermoflavimicrobium</taxon>
    </lineage>
</organism>
<dbReference type="Gene3D" id="2.60.40.420">
    <property type="entry name" value="Cupredoxins - blue copper proteins"/>
    <property type="match status" value="1"/>
</dbReference>
<dbReference type="Proteomes" id="UP000251213">
    <property type="component" value="Unassembled WGS sequence"/>
</dbReference>
<comment type="subcellular location">
    <subcellularLocation>
        <location evidence="2 18">Cell membrane</location>
        <topology evidence="2 18">Multi-pass membrane protein</topology>
    </subcellularLocation>
</comment>
<keyword evidence="9" id="KW-0479">Metal-binding</keyword>
<protein>
    <recommendedName>
        <fullName evidence="4 17">Quinol oxidase subunit 2</fullName>
        <ecNumber evidence="17">1.10.3.-</ecNumber>
    </recommendedName>
</protein>
<dbReference type="InterPro" id="IPR034227">
    <property type="entry name" value="CuRO_UO_II"/>
</dbReference>
<evidence type="ECO:0000256" key="5">
    <source>
        <dbReference type="ARBA" id="ARBA00022448"/>
    </source>
</evidence>
<evidence type="ECO:0000259" key="21">
    <source>
        <dbReference type="PROSITE" id="PS50999"/>
    </source>
</evidence>
<dbReference type="PIRSF" id="PIRSF000292">
    <property type="entry name" value="Ubi_od_II"/>
    <property type="match status" value="1"/>
</dbReference>
<feature type="domain" description="Cytochrome oxidase subunit II transmembrane region profile" evidence="21">
    <location>
        <begin position="41"/>
        <end position="139"/>
    </location>
</feature>
<evidence type="ECO:0000256" key="13">
    <source>
        <dbReference type="ARBA" id="ARBA00023002"/>
    </source>
</evidence>
<comment type="function">
    <text evidence="16">Subunits I and II form the functional core of the enzyme complex. Electrons originating in cytochrome c are transferred via heme a and Cu(A) to the binuclear center formed by heme a3 and Cu(B).</text>
</comment>
<keyword evidence="10" id="KW-0732">Signal</keyword>
<evidence type="ECO:0000256" key="12">
    <source>
        <dbReference type="ARBA" id="ARBA00022989"/>
    </source>
</evidence>
<dbReference type="InterPro" id="IPR006333">
    <property type="entry name" value="Cyt_o_ubiquinol_oxidase_su2"/>
</dbReference>
<dbReference type="GO" id="GO:0005886">
    <property type="term" value="C:plasma membrane"/>
    <property type="evidence" value="ECO:0007669"/>
    <property type="project" value="UniProtKB-SubCell"/>
</dbReference>
<evidence type="ECO:0000256" key="3">
    <source>
        <dbReference type="ARBA" id="ARBA00007866"/>
    </source>
</evidence>
<evidence type="ECO:0000259" key="20">
    <source>
        <dbReference type="PROSITE" id="PS50857"/>
    </source>
</evidence>
<evidence type="ECO:0000256" key="18">
    <source>
        <dbReference type="RuleBase" id="RU000456"/>
    </source>
</evidence>
<dbReference type="GO" id="GO:0004129">
    <property type="term" value="F:cytochrome-c oxidase activity"/>
    <property type="evidence" value="ECO:0007669"/>
    <property type="project" value="UniProtKB-UniRule"/>
</dbReference>
<dbReference type="PANTHER" id="PTHR22888:SF18">
    <property type="entry name" value="CYTOCHROME BO(3) UBIQUINOL OXIDASE SUBUNIT 2"/>
    <property type="match status" value="1"/>
</dbReference>
<dbReference type="GO" id="GO:0016682">
    <property type="term" value="F:oxidoreductase activity, acting on diphenols and related substances as donors, oxygen as acceptor"/>
    <property type="evidence" value="ECO:0007669"/>
    <property type="project" value="InterPro"/>
</dbReference>
<keyword evidence="15 17" id="KW-0472">Membrane</keyword>
<dbReference type="OrthoDB" id="9783445at2"/>
<dbReference type="InterPro" id="IPR014222">
    <property type="entry name" value="Cyt_c_oxidase_su2"/>
</dbReference>
<keyword evidence="11 17" id="KW-0249">Electron transport</keyword>
<reference evidence="22 23" key="1">
    <citation type="submission" date="2018-06" db="EMBL/GenBank/DDBJ databases">
        <title>Thermoflavimicrobium daqus sp. nov., a thermophilic microbe isolated from Moutai-flavour Daqu.</title>
        <authorList>
            <person name="Wang X."/>
            <person name="Zhou H."/>
        </authorList>
    </citation>
    <scope>NUCLEOTIDE SEQUENCE [LARGE SCALE GENOMIC DNA]</scope>
    <source>
        <strain evidence="22 23">FBKL4.011</strain>
    </source>
</reference>
<evidence type="ECO:0000256" key="10">
    <source>
        <dbReference type="ARBA" id="ARBA00022729"/>
    </source>
</evidence>
<evidence type="ECO:0000256" key="11">
    <source>
        <dbReference type="ARBA" id="ARBA00022982"/>
    </source>
</evidence>
<comment type="catalytic activity">
    <reaction evidence="1 17">
        <text>2 a quinol + O2 = 2 a quinone + 2 H2O</text>
        <dbReference type="Rhea" id="RHEA:55376"/>
        <dbReference type="ChEBI" id="CHEBI:15377"/>
        <dbReference type="ChEBI" id="CHEBI:15379"/>
        <dbReference type="ChEBI" id="CHEBI:24646"/>
        <dbReference type="ChEBI" id="CHEBI:132124"/>
    </reaction>
</comment>
<dbReference type="SUPFAM" id="SSF81464">
    <property type="entry name" value="Cytochrome c oxidase subunit II-like, transmembrane region"/>
    <property type="match status" value="1"/>
</dbReference>
<comment type="caution">
    <text evidence="22">The sequence shown here is derived from an EMBL/GenBank/DDBJ whole genome shotgun (WGS) entry which is preliminary data.</text>
</comment>
<keyword evidence="12 19" id="KW-1133">Transmembrane helix</keyword>
<feature type="transmembrane region" description="Helical" evidence="19">
    <location>
        <begin position="108"/>
        <end position="126"/>
    </location>
</feature>
<keyword evidence="13 17" id="KW-0560">Oxidoreductase</keyword>
<dbReference type="PANTHER" id="PTHR22888">
    <property type="entry name" value="CYTOCHROME C OXIDASE, SUBUNIT II"/>
    <property type="match status" value="1"/>
</dbReference>
<dbReference type="InterPro" id="IPR008972">
    <property type="entry name" value="Cupredoxin"/>
</dbReference>
<dbReference type="InterPro" id="IPR006332">
    <property type="entry name" value="QoxA"/>
</dbReference>
<evidence type="ECO:0000256" key="9">
    <source>
        <dbReference type="ARBA" id="ARBA00022723"/>
    </source>
</evidence>
<dbReference type="GO" id="GO:0042773">
    <property type="term" value="P:ATP synthesis coupled electron transport"/>
    <property type="evidence" value="ECO:0007669"/>
    <property type="project" value="TreeGrafter"/>
</dbReference>
<evidence type="ECO:0000256" key="6">
    <source>
        <dbReference type="ARBA" id="ARBA00022475"/>
    </source>
</evidence>
<dbReference type="InterPro" id="IPR002429">
    <property type="entry name" value="CcO_II-like_C"/>
</dbReference>
<proteinExistence type="inferred from homology"/>
<evidence type="ECO:0000256" key="4">
    <source>
        <dbReference type="ARBA" id="ARBA00016131"/>
    </source>
</evidence>
<dbReference type="EC" id="1.10.3.-" evidence="17"/>
<evidence type="ECO:0000256" key="7">
    <source>
        <dbReference type="ARBA" id="ARBA00022660"/>
    </source>
</evidence>
<dbReference type="InterPro" id="IPR036257">
    <property type="entry name" value="Cyt_c_oxidase_su2_TM_sf"/>
</dbReference>
<dbReference type="InterPro" id="IPR045187">
    <property type="entry name" value="CcO_II"/>
</dbReference>
<feature type="domain" description="Cytochrome oxidase subunit II copper A binding" evidence="20">
    <location>
        <begin position="143"/>
        <end position="255"/>
    </location>
</feature>
<feature type="transmembrane region" description="Helical" evidence="19">
    <location>
        <begin position="63"/>
        <end position="87"/>
    </location>
</feature>
<keyword evidence="7 17" id="KW-0679">Respiratory chain</keyword>
<dbReference type="GO" id="GO:0005507">
    <property type="term" value="F:copper ion binding"/>
    <property type="evidence" value="ECO:0007669"/>
    <property type="project" value="InterPro"/>
</dbReference>
<evidence type="ECO:0000256" key="2">
    <source>
        <dbReference type="ARBA" id="ARBA00004651"/>
    </source>
</evidence>
<accession>A0A364K128</accession>
<evidence type="ECO:0000256" key="17">
    <source>
        <dbReference type="PIRNR" id="PIRNR000292"/>
    </source>
</evidence>
<gene>
    <name evidence="22" type="ORF">DL897_16745</name>
</gene>
<evidence type="ECO:0000256" key="19">
    <source>
        <dbReference type="SAM" id="Phobius"/>
    </source>
</evidence>
<dbReference type="PROSITE" id="PS50999">
    <property type="entry name" value="COX2_TM"/>
    <property type="match status" value="1"/>
</dbReference>
<evidence type="ECO:0000256" key="14">
    <source>
        <dbReference type="ARBA" id="ARBA00023008"/>
    </source>
</evidence>
<dbReference type="Pfam" id="PF00116">
    <property type="entry name" value="COX2"/>
    <property type="match status" value="1"/>
</dbReference>
<evidence type="ECO:0000256" key="15">
    <source>
        <dbReference type="ARBA" id="ARBA00023136"/>
    </source>
</evidence>
<dbReference type="Gene3D" id="1.10.287.90">
    <property type="match status" value="1"/>
</dbReference>
<evidence type="ECO:0000313" key="22">
    <source>
        <dbReference type="EMBL" id="RAL21387.1"/>
    </source>
</evidence>
<evidence type="ECO:0000256" key="8">
    <source>
        <dbReference type="ARBA" id="ARBA00022692"/>
    </source>
</evidence>
<keyword evidence="8 18" id="KW-0812">Transmembrane</keyword>
<keyword evidence="6 17" id="KW-1003">Cell membrane</keyword>
<dbReference type="SUPFAM" id="SSF49503">
    <property type="entry name" value="Cupredoxins"/>
    <property type="match status" value="1"/>
</dbReference>
<keyword evidence="23" id="KW-1185">Reference proteome</keyword>
<keyword evidence="5 17" id="KW-0813">Transport</keyword>
<dbReference type="CDD" id="cd04212">
    <property type="entry name" value="CuRO_UO_II"/>
    <property type="match status" value="1"/>
</dbReference>
<evidence type="ECO:0000256" key="1">
    <source>
        <dbReference type="ARBA" id="ARBA00000725"/>
    </source>
</evidence>
<evidence type="ECO:0000313" key="23">
    <source>
        <dbReference type="Proteomes" id="UP000251213"/>
    </source>
</evidence>
<keyword evidence="14" id="KW-0186">Copper</keyword>
<dbReference type="NCBIfam" id="TIGR02866">
    <property type="entry name" value="CoxB"/>
    <property type="match status" value="1"/>
</dbReference>
<dbReference type="AlphaFoldDB" id="A0A364K128"/>
<reference evidence="22 23" key="2">
    <citation type="submission" date="2018-06" db="EMBL/GenBank/DDBJ databases">
        <authorList>
            <person name="Zhirakovskaya E."/>
        </authorList>
    </citation>
    <scope>NUCLEOTIDE SEQUENCE [LARGE SCALE GENOMIC DNA]</scope>
    <source>
        <strain evidence="22 23">FBKL4.011</strain>
    </source>
</reference>